<dbReference type="InterPro" id="IPR005607">
    <property type="entry name" value="BSD_dom"/>
</dbReference>
<comment type="similarity">
    <text evidence="2">Belongs to the TFB1 family.</text>
</comment>
<keyword evidence="5" id="KW-0804">Transcription</keyword>
<dbReference type="PANTHER" id="PTHR12856">
    <property type="entry name" value="TRANSCRIPTION INITIATION FACTOR IIH-RELATED"/>
    <property type="match status" value="1"/>
</dbReference>
<evidence type="ECO:0000256" key="1">
    <source>
        <dbReference type="ARBA" id="ARBA00004123"/>
    </source>
</evidence>
<dbReference type="Gene3D" id="1.10.3970.10">
    <property type="entry name" value="BSD domain"/>
    <property type="match status" value="1"/>
</dbReference>
<dbReference type="OMA" id="VCTCELL"/>
<dbReference type="InterPro" id="IPR013876">
    <property type="entry name" value="TFIIH_BTF_p62_N"/>
</dbReference>
<dbReference type="Pfam" id="PF03909">
    <property type="entry name" value="BSD"/>
    <property type="match status" value="1"/>
</dbReference>
<keyword evidence="10" id="KW-1185">Reference proteome</keyword>
<dbReference type="RefSeq" id="XP_020894966.1">
    <property type="nucleotide sequence ID" value="XM_021039307.2"/>
</dbReference>
<comment type="subcellular location">
    <subcellularLocation>
        <location evidence="1">Nucleus</location>
    </subcellularLocation>
</comment>
<dbReference type="OrthoDB" id="360521at2759"/>
<feature type="region of interest" description="Disordered" evidence="7">
    <location>
        <begin position="323"/>
        <end position="346"/>
    </location>
</feature>
<dbReference type="EnsemblMetazoa" id="XM_021039307.2">
    <property type="protein sequence ID" value="XP_020894966.1"/>
    <property type="gene ID" value="LOC110233971"/>
</dbReference>
<dbReference type="Gene3D" id="6.10.140.1200">
    <property type="match status" value="1"/>
</dbReference>
<feature type="domain" description="BSD" evidence="8">
    <location>
        <begin position="102"/>
        <end position="149"/>
    </location>
</feature>
<keyword evidence="6" id="KW-0539">Nucleus</keyword>
<dbReference type="Gene3D" id="2.30.29.30">
    <property type="entry name" value="Pleckstrin-homology domain (PH domain)/Phosphotyrosine-binding domain (PTB)"/>
    <property type="match status" value="1"/>
</dbReference>
<dbReference type="InterPro" id="IPR027079">
    <property type="entry name" value="Tfb1/GTF2H1"/>
</dbReference>
<evidence type="ECO:0000313" key="10">
    <source>
        <dbReference type="Proteomes" id="UP000887567"/>
    </source>
</evidence>
<dbReference type="GO" id="GO:0006289">
    <property type="term" value="P:nucleotide-excision repair"/>
    <property type="evidence" value="ECO:0007669"/>
    <property type="project" value="InterPro"/>
</dbReference>
<reference evidence="9" key="1">
    <citation type="submission" date="2022-11" db="UniProtKB">
        <authorList>
            <consortium name="EnsemblMetazoa"/>
        </authorList>
    </citation>
    <scope>IDENTIFICATION</scope>
</reference>
<sequence length="543" mass="61623">MAANIDESVMLEIINTKYKKNTGMLRLLTNRITWTLQGTSAPKIDCKYSEIKVQRISPEGSSKIQLQIVLHDGNSHSFQFTNPSPETAKSKRNEVKDLLAQLIPAHRLKATKELEEKNRILKENPDVYQLYKDLVVSGIITSEEFWANRGKVSESLNTDSSTQSVGISSVLLGDAQPMSSGCNEVKYNLNTDTIEAIFRTYPAVKKKHAEVVPDKMTEKEFWTKFFQSHYFHRDRTTKIAASDMFTECAKQDEQEQLTSRLSHLKDHILDLTGVSPLPDEGYGSVPADSQSDQSAKSTSGQSLFRRLNHHSLMVLLTNQTSTLSTAPEPQQNGGIQAEPPSKKSRIRDDIGYEDLQEEETTQPQSLKIVTTNKYSQNNEHENGYSSHSIKSAIDSHTAMEHCKYEIKTWTPQLTDVLTSEQACHVLTEMSPGGSMMDSTSHTNIQHSLSESLFAELRQQYSALAELLRHFWLCFPTTSPFLEEKLVRMGHSLEKYRDNKLVQLRQKLPQEELYLTDHLTQMLNTALTKFQAWEEKRTTSKKTS</sequence>
<proteinExistence type="inferred from homology"/>
<protein>
    <recommendedName>
        <fullName evidence="8">BSD domain-containing protein</fullName>
    </recommendedName>
</protein>
<feature type="region of interest" description="Disordered" evidence="7">
    <location>
        <begin position="275"/>
        <end position="300"/>
    </location>
</feature>
<dbReference type="GO" id="GO:0000439">
    <property type="term" value="C:transcription factor TFIIH core complex"/>
    <property type="evidence" value="ECO:0007669"/>
    <property type="project" value="InterPro"/>
</dbReference>
<dbReference type="InterPro" id="IPR011993">
    <property type="entry name" value="PH-like_dom_sf"/>
</dbReference>
<dbReference type="Pfam" id="PF08567">
    <property type="entry name" value="PH_TFIIH"/>
    <property type="match status" value="1"/>
</dbReference>
<evidence type="ECO:0000256" key="7">
    <source>
        <dbReference type="SAM" id="MobiDB-lite"/>
    </source>
</evidence>
<dbReference type="Proteomes" id="UP000887567">
    <property type="component" value="Unplaced"/>
</dbReference>
<feature type="compositionally biased region" description="Polar residues" evidence="7">
    <location>
        <begin position="323"/>
        <end position="334"/>
    </location>
</feature>
<evidence type="ECO:0000256" key="5">
    <source>
        <dbReference type="ARBA" id="ARBA00023163"/>
    </source>
</evidence>
<evidence type="ECO:0000256" key="3">
    <source>
        <dbReference type="ARBA" id="ARBA00022737"/>
    </source>
</evidence>
<organism evidence="9 10">
    <name type="scientific">Exaiptasia diaphana</name>
    <name type="common">Tropical sea anemone</name>
    <name type="synonym">Aiptasia pulchella</name>
    <dbReference type="NCBI Taxonomy" id="2652724"/>
    <lineage>
        <taxon>Eukaryota</taxon>
        <taxon>Metazoa</taxon>
        <taxon>Cnidaria</taxon>
        <taxon>Anthozoa</taxon>
        <taxon>Hexacorallia</taxon>
        <taxon>Actiniaria</taxon>
        <taxon>Aiptasiidae</taxon>
        <taxon>Exaiptasia</taxon>
    </lineage>
</organism>
<dbReference type="GO" id="GO:0006351">
    <property type="term" value="P:DNA-templated transcription"/>
    <property type="evidence" value="ECO:0007669"/>
    <property type="project" value="InterPro"/>
</dbReference>
<dbReference type="SMART" id="SM00751">
    <property type="entry name" value="BSD"/>
    <property type="match status" value="2"/>
</dbReference>
<evidence type="ECO:0000259" key="8">
    <source>
        <dbReference type="PROSITE" id="PS50858"/>
    </source>
</evidence>
<evidence type="ECO:0000256" key="2">
    <source>
        <dbReference type="ARBA" id="ARBA00009448"/>
    </source>
</evidence>
<accession>A0A913WW16</accession>
<keyword evidence="3" id="KW-0677">Repeat</keyword>
<keyword evidence="4" id="KW-0805">Transcription regulation</keyword>
<feature type="domain" description="BSD" evidence="8">
    <location>
        <begin position="181"/>
        <end position="233"/>
    </location>
</feature>
<dbReference type="PROSITE" id="PS50858">
    <property type="entry name" value="BSD"/>
    <property type="match status" value="2"/>
</dbReference>
<dbReference type="KEGG" id="epa:110233971"/>
<dbReference type="InterPro" id="IPR035925">
    <property type="entry name" value="BSD_dom_sf"/>
</dbReference>
<name>A0A913WW16_EXADI</name>
<evidence type="ECO:0000256" key="6">
    <source>
        <dbReference type="ARBA" id="ARBA00023242"/>
    </source>
</evidence>
<evidence type="ECO:0000256" key="4">
    <source>
        <dbReference type="ARBA" id="ARBA00023015"/>
    </source>
</evidence>
<dbReference type="GeneID" id="110233971"/>
<dbReference type="SUPFAM" id="SSF140383">
    <property type="entry name" value="BSD domain-like"/>
    <property type="match status" value="2"/>
</dbReference>
<feature type="compositionally biased region" description="Polar residues" evidence="7">
    <location>
        <begin position="287"/>
        <end position="300"/>
    </location>
</feature>
<dbReference type="CDD" id="cd13229">
    <property type="entry name" value="PH_TFIIH"/>
    <property type="match status" value="1"/>
</dbReference>
<evidence type="ECO:0000313" key="9">
    <source>
        <dbReference type="EnsemblMetazoa" id="XP_020894966.1"/>
    </source>
</evidence>
<dbReference type="AlphaFoldDB" id="A0A913WW16"/>
<dbReference type="SUPFAM" id="SSF50729">
    <property type="entry name" value="PH domain-like"/>
    <property type="match status" value="1"/>
</dbReference>